<dbReference type="GO" id="GO:0005739">
    <property type="term" value="C:mitochondrion"/>
    <property type="evidence" value="ECO:0007669"/>
    <property type="project" value="TreeGrafter"/>
</dbReference>
<dbReference type="InterPro" id="IPR051326">
    <property type="entry name" value="Kynurenine-oxoglutarate_AT"/>
</dbReference>
<dbReference type="InterPro" id="IPR015424">
    <property type="entry name" value="PyrdxlP-dep_Trfase"/>
</dbReference>
<dbReference type="PANTHER" id="PTHR43807:SF20">
    <property type="entry name" value="FI04487P"/>
    <property type="match status" value="1"/>
</dbReference>
<dbReference type="GO" id="GO:0016212">
    <property type="term" value="F:kynurenine-oxoglutarate transaminase activity"/>
    <property type="evidence" value="ECO:0007669"/>
    <property type="project" value="TreeGrafter"/>
</dbReference>
<dbReference type="GO" id="GO:0030170">
    <property type="term" value="F:pyridoxal phosphate binding"/>
    <property type="evidence" value="ECO:0007669"/>
    <property type="project" value="InterPro"/>
</dbReference>
<dbReference type="UniPathway" id="UPA00334">
    <property type="reaction ID" value="UER00726"/>
</dbReference>
<keyword evidence="8" id="KW-0456">Lyase</keyword>
<evidence type="ECO:0000256" key="6">
    <source>
        <dbReference type="ARBA" id="ARBA00022898"/>
    </source>
</evidence>
<gene>
    <name evidence="12" type="ORF">TTEB3V08_LOCUS1656</name>
</gene>
<dbReference type="Gene3D" id="3.90.1150.10">
    <property type="entry name" value="Aspartate Aminotransferase, domain 1"/>
    <property type="match status" value="1"/>
</dbReference>
<dbReference type="FunFam" id="3.90.1150.10:FF:000021">
    <property type="entry name" value="Kynurenine--oxoglutarate transaminase 3"/>
    <property type="match status" value="1"/>
</dbReference>
<evidence type="ECO:0000256" key="10">
    <source>
        <dbReference type="ARBA" id="ARBA00049325"/>
    </source>
</evidence>
<evidence type="ECO:0000313" key="12">
    <source>
        <dbReference type="EMBL" id="CAD7453524.1"/>
    </source>
</evidence>
<dbReference type="Pfam" id="PF00155">
    <property type="entry name" value="Aminotran_1_2"/>
    <property type="match status" value="1"/>
</dbReference>
<dbReference type="InterPro" id="IPR015422">
    <property type="entry name" value="PyrdxlP-dep_Trfase_small"/>
</dbReference>
<keyword evidence="5" id="KW-0808">Transferase</keyword>
<feature type="domain" description="Aminotransferase class I/classII large" evidence="11">
    <location>
        <begin position="104"/>
        <end position="448"/>
    </location>
</feature>
<keyword evidence="6" id="KW-0663">Pyridoxal phosphate</keyword>
<comment type="catalytic activity">
    <reaction evidence="10">
        <text>an S-substituted L-cysteine + H2O = a thiol + pyruvate + NH4(+)</text>
        <dbReference type="Rhea" id="RHEA:18121"/>
        <dbReference type="ChEBI" id="CHEBI:15361"/>
        <dbReference type="ChEBI" id="CHEBI:15377"/>
        <dbReference type="ChEBI" id="CHEBI:28938"/>
        <dbReference type="ChEBI" id="CHEBI:29256"/>
        <dbReference type="ChEBI" id="CHEBI:58717"/>
        <dbReference type="EC" id="4.4.1.13"/>
    </reaction>
    <physiologicalReaction direction="left-to-right" evidence="10">
        <dbReference type="Rhea" id="RHEA:18122"/>
    </physiologicalReaction>
</comment>
<keyword evidence="7" id="KW-0007">Acetylation</keyword>
<name>A0A7R9ICH6_9NEOP</name>
<evidence type="ECO:0000259" key="11">
    <source>
        <dbReference type="Pfam" id="PF00155"/>
    </source>
</evidence>
<organism evidence="12">
    <name type="scientific">Timema tahoe</name>
    <dbReference type="NCBI Taxonomy" id="61484"/>
    <lineage>
        <taxon>Eukaryota</taxon>
        <taxon>Metazoa</taxon>
        <taxon>Ecdysozoa</taxon>
        <taxon>Arthropoda</taxon>
        <taxon>Hexapoda</taxon>
        <taxon>Insecta</taxon>
        <taxon>Pterygota</taxon>
        <taxon>Neoptera</taxon>
        <taxon>Polyneoptera</taxon>
        <taxon>Phasmatodea</taxon>
        <taxon>Timematodea</taxon>
        <taxon>Timematoidea</taxon>
        <taxon>Timematidae</taxon>
        <taxon>Timema</taxon>
    </lineage>
</organism>
<dbReference type="CDD" id="cd00609">
    <property type="entry name" value="AAT_like"/>
    <property type="match status" value="1"/>
</dbReference>
<comment type="similarity">
    <text evidence="2">Belongs to the class-I pyridoxal-phosphate-dependent aminotransferase family.</text>
</comment>
<evidence type="ECO:0000256" key="5">
    <source>
        <dbReference type="ARBA" id="ARBA00022679"/>
    </source>
</evidence>
<dbReference type="GO" id="GO:0097053">
    <property type="term" value="P:L-kynurenine catabolic process"/>
    <property type="evidence" value="ECO:0007669"/>
    <property type="project" value="UniProtKB-UniPathway"/>
</dbReference>
<proteinExistence type="inferred from homology"/>
<evidence type="ECO:0000256" key="2">
    <source>
        <dbReference type="ARBA" id="ARBA00007441"/>
    </source>
</evidence>
<dbReference type="InterPro" id="IPR004839">
    <property type="entry name" value="Aminotransferase_I/II_large"/>
</dbReference>
<dbReference type="Gene3D" id="3.40.640.10">
    <property type="entry name" value="Type I PLP-dependent aspartate aminotransferase-like (Major domain)"/>
    <property type="match status" value="1"/>
</dbReference>
<keyword evidence="4" id="KW-0032">Aminotransferase</keyword>
<sequence>MCYPILYYVFYTWELKEEAEDRGQWRSKLTDKRNGPVMLQVVTSRSCRQLVKLLPSLTAQTLTVPKACTSTMSGDKFNLPERYVGSEKSVWVEYIQLALEHSPLNLGQGFPDFAAPEYVTKGLAEVTTGDNVLLNQYTRGFGHPRLVNALSRLYSKLIGRQIDPLSEVIVTSGAYQALFNTIMGHTSPGDEVIIIEPFFDCYYPMVKAAGGVPRFIPLRPKKTSGSISSGDWVLDKDELTGLFNAKTKAIILNTPHNPLGKVFTRQELEVIADLCKKWNVLCIADEVYEWLVYKPYKHIRIATLPDMWDRTVTIGSAGKTFSVTGWKIGWAYGPAHLLKNLQTVHQNCVYTCSTPLQEAVARGFELELQRLGKPECYFESLPQELLSKRDFMAKFLSEVGMVPTIPEGGYFMIADWTSLAGRVRLEEETDKNKDYRFTKWMTKNVKLQGIPPSAFYGSEHANLGENYVRYCFIKVRLVPSPSINVVPALDWIRFLALKDVFLEMERSSPLAGIVGNTS</sequence>
<comment type="cofactor">
    <cofactor evidence="1">
        <name>pyridoxal 5'-phosphate</name>
        <dbReference type="ChEBI" id="CHEBI:597326"/>
    </cofactor>
</comment>
<evidence type="ECO:0000256" key="7">
    <source>
        <dbReference type="ARBA" id="ARBA00022990"/>
    </source>
</evidence>
<reference evidence="12" key="1">
    <citation type="submission" date="2020-11" db="EMBL/GenBank/DDBJ databases">
        <authorList>
            <person name="Tran Van P."/>
        </authorList>
    </citation>
    <scope>NUCLEOTIDE SEQUENCE</scope>
</reference>
<evidence type="ECO:0000256" key="3">
    <source>
        <dbReference type="ARBA" id="ARBA00011738"/>
    </source>
</evidence>
<evidence type="ECO:0000256" key="4">
    <source>
        <dbReference type="ARBA" id="ARBA00022576"/>
    </source>
</evidence>
<dbReference type="SUPFAM" id="SSF53383">
    <property type="entry name" value="PLP-dependent transferases"/>
    <property type="match status" value="1"/>
</dbReference>
<accession>A0A7R9ICH6</accession>
<dbReference type="PANTHER" id="PTHR43807">
    <property type="entry name" value="FI04487P"/>
    <property type="match status" value="1"/>
</dbReference>
<comment type="pathway">
    <text evidence="9">Amino-acid degradation; L-kynurenine degradation; kynurenate from L-kynurenine: step 1/2.</text>
</comment>
<dbReference type="FunFam" id="3.90.1150.10:FF:000275">
    <property type="entry name" value="kynurenine--oxoglutarate transaminase 1"/>
    <property type="match status" value="1"/>
</dbReference>
<comment type="subunit">
    <text evidence="3">Homodimer.</text>
</comment>
<dbReference type="FunFam" id="3.40.640.10:FF:000024">
    <property type="entry name" value="Kynurenine--oxoglutarate transaminase 3"/>
    <property type="match status" value="1"/>
</dbReference>
<evidence type="ECO:0000256" key="9">
    <source>
        <dbReference type="ARBA" id="ARBA00024016"/>
    </source>
</evidence>
<dbReference type="GO" id="GO:0047804">
    <property type="term" value="F:cysteine-S-conjugate beta-lyase activity"/>
    <property type="evidence" value="ECO:0007669"/>
    <property type="project" value="UniProtKB-EC"/>
</dbReference>
<dbReference type="AlphaFoldDB" id="A0A7R9ICH6"/>
<evidence type="ECO:0000256" key="1">
    <source>
        <dbReference type="ARBA" id="ARBA00001933"/>
    </source>
</evidence>
<dbReference type="EMBL" id="OE000350">
    <property type="protein sequence ID" value="CAD7453524.1"/>
    <property type="molecule type" value="Genomic_DNA"/>
</dbReference>
<evidence type="ECO:0000256" key="8">
    <source>
        <dbReference type="ARBA" id="ARBA00023239"/>
    </source>
</evidence>
<dbReference type="InterPro" id="IPR015421">
    <property type="entry name" value="PyrdxlP-dep_Trfase_major"/>
</dbReference>
<protein>
    <recommendedName>
        <fullName evidence="11">Aminotransferase class I/classII large domain-containing protein</fullName>
    </recommendedName>
</protein>